<evidence type="ECO:0000313" key="4">
    <source>
        <dbReference type="EMBL" id="NGM20762.1"/>
    </source>
</evidence>
<dbReference type="Proteomes" id="UP000475385">
    <property type="component" value="Unassembled WGS sequence"/>
</dbReference>
<feature type="domain" description="PBP" evidence="3">
    <location>
        <begin position="47"/>
        <end position="335"/>
    </location>
</feature>
<dbReference type="PANTHER" id="PTHR30570:SF1">
    <property type="entry name" value="PHOSPHATE-BINDING PROTEIN PSTS"/>
    <property type="match status" value="1"/>
</dbReference>
<feature type="signal peptide" evidence="2">
    <location>
        <begin position="1"/>
        <end position="22"/>
    </location>
</feature>
<feature type="chain" id="PRO_5026928094" description="PBP domain-containing protein" evidence="2">
    <location>
        <begin position="23"/>
        <end position="372"/>
    </location>
</feature>
<dbReference type="AlphaFoldDB" id="A0A6M1LKV4"/>
<dbReference type="PANTHER" id="PTHR30570">
    <property type="entry name" value="PERIPLASMIC PHOSPHATE BINDING COMPONENT OF PHOSPHATE ABC TRANSPORTER"/>
    <property type="match status" value="1"/>
</dbReference>
<evidence type="ECO:0000313" key="5">
    <source>
        <dbReference type="Proteomes" id="UP000475385"/>
    </source>
</evidence>
<reference evidence="4 5" key="1">
    <citation type="submission" date="2020-02" db="EMBL/GenBank/DDBJ databases">
        <authorList>
            <person name="Kim H.M."/>
            <person name="Jeon C.O."/>
        </authorList>
    </citation>
    <scope>NUCLEOTIDE SEQUENCE [LARGE SCALE GENOMIC DNA]</scope>
    <source>
        <strain evidence="4 5">PeD5</strain>
    </source>
</reference>
<dbReference type="Gene3D" id="3.40.190.10">
    <property type="entry name" value="Periplasmic binding protein-like II"/>
    <property type="match status" value="2"/>
</dbReference>
<evidence type="ECO:0000256" key="2">
    <source>
        <dbReference type="SAM" id="SignalP"/>
    </source>
</evidence>
<evidence type="ECO:0000256" key="1">
    <source>
        <dbReference type="ARBA" id="ARBA00022729"/>
    </source>
</evidence>
<keyword evidence="5" id="KW-1185">Reference proteome</keyword>
<protein>
    <recommendedName>
        <fullName evidence="3">PBP domain-containing protein</fullName>
    </recommendedName>
</protein>
<dbReference type="Pfam" id="PF12849">
    <property type="entry name" value="PBP_like_2"/>
    <property type="match status" value="1"/>
</dbReference>
<evidence type="ECO:0000259" key="3">
    <source>
        <dbReference type="Pfam" id="PF12849"/>
    </source>
</evidence>
<keyword evidence="1 2" id="KW-0732">Signal</keyword>
<accession>A0A6M1LKV4</accession>
<dbReference type="InterPro" id="IPR024370">
    <property type="entry name" value="PBP_domain"/>
</dbReference>
<name>A0A6M1LKV4_9PROT</name>
<dbReference type="RefSeq" id="WP_164694666.1">
    <property type="nucleotide sequence ID" value="NZ_JAAIKB010000004.1"/>
</dbReference>
<dbReference type="SUPFAM" id="SSF53850">
    <property type="entry name" value="Periplasmic binding protein-like II"/>
    <property type="match status" value="1"/>
</dbReference>
<reference evidence="4 5" key="2">
    <citation type="submission" date="2020-03" db="EMBL/GenBank/DDBJ databases">
        <title>Roseomonas stagni sp. nov., isolated from pond water in Japan.</title>
        <authorList>
            <person name="Furuhata K."/>
            <person name="Miyamoto H."/>
            <person name="Goto K."/>
        </authorList>
    </citation>
    <scope>NUCLEOTIDE SEQUENCE [LARGE SCALE GENOMIC DNA]</scope>
    <source>
        <strain evidence="4 5">PeD5</strain>
    </source>
</reference>
<dbReference type="EMBL" id="JAAIKB010000004">
    <property type="protein sequence ID" value="NGM20762.1"/>
    <property type="molecule type" value="Genomic_DNA"/>
</dbReference>
<sequence length="372" mass="39580">MRRTFLPLLAALVALGGASASAQTGMAPAVTAPGGAVQTTSPIGSLTLRDRLVIVSSSSSAGVAQLLAQTFTERFEGTHPPHVRAIGSSQALELFCTGVGMHTPDIAITTRRMPRAMVENCNANGVRDIIEMQVGMGAVVLVARRGEVLPNISSRQVWSALAAEQPVEGEFVPNRATTWSDIAPGLPRSPIRMIVPADNSGTRLLFEDLVLEAGCRHVRDIRLIFEASYRHSKCVTLRNDGVVTAVPAVDVPARLLAAPPGTLAVMSYDQLVSSGGNFLAVKLDGDLPTPTTIASGSYEQSRTYYLYAKRQHGRNFQGVGVVRGLQEFLNEVSSEQAGGPGGYLSFAGIVPLPPADRAAQRRIAERQTLMSR</sequence>
<organism evidence="4 5">
    <name type="scientific">Falsiroseomonas algicola</name>
    <dbReference type="NCBI Taxonomy" id="2716930"/>
    <lineage>
        <taxon>Bacteria</taxon>
        <taxon>Pseudomonadati</taxon>
        <taxon>Pseudomonadota</taxon>
        <taxon>Alphaproteobacteria</taxon>
        <taxon>Acetobacterales</taxon>
        <taxon>Roseomonadaceae</taxon>
        <taxon>Falsiroseomonas</taxon>
    </lineage>
</organism>
<dbReference type="InterPro" id="IPR050811">
    <property type="entry name" value="Phosphate_ABC_transporter"/>
</dbReference>
<comment type="caution">
    <text evidence="4">The sequence shown here is derived from an EMBL/GenBank/DDBJ whole genome shotgun (WGS) entry which is preliminary data.</text>
</comment>
<gene>
    <name evidence="4" type="ORF">G3576_12125</name>
</gene>
<proteinExistence type="predicted"/>